<dbReference type="GO" id="GO:0005829">
    <property type="term" value="C:cytosol"/>
    <property type="evidence" value="ECO:0007669"/>
    <property type="project" value="TreeGrafter"/>
</dbReference>
<dbReference type="FunFam" id="1.25.40.10:FF:000032">
    <property type="entry name" value="Interferon-induced protein with tetratricopeptide repeats 5"/>
    <property type="match status" value="1"/>
</dbReference>
<accession>A0A8T9JC80</accession>
<dbReference type="PANTHER" id="PTHR10271:SF14">
    <property type="entry name" value="INTERFERON-INDUCED PROTEIN WITH TETRATRICOPEPTIDE REPEATS-RELATED"/>
    <property type="match status" value="1"/>
</dbReference>
<sequence>MDLKQRLEKLECHFTWDLGSKNELLDLLSNLNNVDQEMCTWPVHYYNLLGYIQVTFGSNTEALMNLHKAESVIQEQGTEEARVRLQVNKANMAWVYFHLGEMDKSKEYLQEVERLQRMYPAPPGCTLHPEVSGEKGWTLIKLDMSKKRQAIDYFKMALKAEPERKEWHKGLALVMNMEFVQSEFTLDTIVEQLKIAHEKEPNGLFIHAHYLLKLCNQKKVPPENIKREMQGLLERSLETGNLEGFSIILRYYREEDSLDKAIEIAETAHERFPSSVKVLQQLAHCYKWKVFRMEEGNERDTLARKSIMFLEEDVRHSPHAYKAKIALASMHCYARDFEKADEIYKCLLSEEKDLSPQRQQHLFYSYAQHLNHNRHSRDSISFYMKTAEIPEMTVCKQKSIKVLESIVRRGRDPRCREILHFLKGIKTF</sequence>
<evidence type="ECO:0000313" key="4">
    <source>
        <dbReference type="EMBL" id="UOF76540.1"/>
    </source>
</evidence>
<dbReference type="PANTHER" id="PTHR10271">
    <property type="entry name" value="INTERFERON-INDUCED PROTEIN WITH TETRATRICOPEPTIDE REPEATS"/>
    <property type="match status" value="1"/>
</dbReference>
<keyword evidence="1" id="KW-0677">Repeat</keyword>
<protein>
    <submittedName>
        <fullName evidence="4">Interferon-induced protein with tetratricopeptide repeats 14</fullName>
    </submittedName>
</protein>
<reference evidence="4" key="1">
    <citation type="submission" date="2020-11" db="EMBL/GenBank/DDBJ databases">
        <authorList>
            <person name="Cao H."/>
        </authorList>
    </citation>
    <scope>NUCLEOTIDE SEQUENCE</scope>
    <source>
        <tissue evidence="4">Liver</tissue>
    </source>
</reference>
<dbReference type="GO" id="GO:0051607">
    <property type="term" value="P:defense response to virus"/>
    <property type="evidence" value="ECO:0007669"/>
    <property type="project" value="TreeGrafter"/>
</dbReference>
<name>A0A8T9JC80_GOBRA</name>
<organism evidence="4">
    <name type="scientific">Gobiocypris rarus</name>
    <name type="common">Chinese rare minnow</name>
    <dbReference type="NCBI Taxonomy" id="143606"/>
    <lineage>
        <taxon>Eukaryota</taxon>
        <taxon>Metazoa</taxon>
        <taxon>Chordata</taxon>
        <taxon>Craniata</taxon>
        <taxon>Vertebrata</taxon>
        <taxon>Euteleostomi</taxon>
        <taxon>Actinopterygii</taxon>
        <taxon>Neopterygii</taxon>
        <taxon>Teleostei</taxon>
        <taxon>Ostariophysi</taxon>
        <taxon>Cypriniformes</taxon>
        <taxon>Gobionidae</taxon>
        <taxon>Sarcocheilichthyinae</taxon>
        <taxon>Gobiocypris</taxon>
    </lineage>
</organism>
<dbReference type="SUPFAM" id="SSF48452">
    <property type="entry name" value="TPR-like"/>
    <property type="match status" value="1"/>
</dbReference>
<dbReference type="AlphaFoldDB" id="A0A8T9JC80"/>
<proteinExistence type="evidence at transcript level"/>
<dbReference type="InterPro" id="IPR011990">
    <property type="entry name" value="TPR-like_helical_dom_sf"/>
</dbReference>
<evidence type="ECO:0000256" key="1">
    <source>
        <dbReference type="ARBA" id="ARBA00022737"/>
    </source>
</evidence>
<evidence type="ECO:0000256" key="2">
    <source>
        <dbReference type="ARBA" id="ARBA00022803"/>
    </source>
</evidence>
<dbReference type="Gene3D" id="1.25.40.10">
    <property type="entry name" value="Tetratricopeptide repeat domain"/>
    <property type="match status" value="3"/>
</dbReference>
<gene>
    <name evidence="4" type="primary">IFIT14</name>
</gene>
<comment type="similarity">
    <text evidence="3">Belongs to the IFIT family.</text>
</comment>
<dbReference type="EMBL" id="MW263907">
    <property type="protein sequence ID" value="UOF76540.1"/>
    <property type="molecule type" value="mRNA"/>
</dbReference>
<keyword evidence="2" id="KW-0802">TPR repeat</keyword>
<evidence type="ECO:0000256" key="3">
    <source>
        <dbReference type="ARBA" id="ARBA00038336"/>
    </source>
</evidence>